<accession>A0ACB8SNC0</accession>
<dbReference type="EMBL" id="MU277249">
    <property type="protein sequence ID" value="KAI0057271.1"/>
    <property type="molecule type" value="Genomic_DNA"/>
</dbReference>
<gene>
    <name evidence="1" type="ORF">BV25DRAFT_1909551</name>
</gene>
<comment type="caution">
    <text evidence="1">The sequence shown here is derived from an EMBL/GenBank/DDBJ whole genome shotgun (WGS) entry which is preliminary data.</text>
</comment>
<dbReference type="Proteomes" id="UP000814140">
    <property type="component" value="Unassembled WGS sequence"/>
</dbReference>
<evidence type="ECO:0000313" key="2">
    <source>
        <dbReference type="Proteomes" id="UP000814140"/>
    </source>
</evidence>
<reference evidence="1" key="2">
    <citation type="journal article" date="2022" name="New Phytol.">
        <title>Evolutionary transition to the ectomycorrhizal habit in the genomes of a hyperdiverse lineage of mushroom-forming fungi.</title>
        <authorList>
            <person name="Looney B."/>
            <person name="Miyauchi S."/>
            <person name="Morin E."/>
            <person name="Drula E."/>
            <person name="Courty P.E."/>
            <person name="Kohler A."/>
            <person name="Kuo A."/>
            <person name="LaButti K."/>
            <person name="Pangilinan J."/>
            <person name="Lipzen A."/>
            <person name="Riley R."/>
            <person name="Andreopoulos W."/>
            <person name="He G."/>
            <person name="Johnson J."/>
            <person name="Nolan M."/>
            <person name="Tritt A."/>
            <person name="Barry K.W."/>
            <person name="Grigoriev I.V."/>
            <person name="Nagy L.G."/>
            <person name="Hibbett D."/>
            <person name="Henrissat B."/>
            <person name="Matheny P.B."/>
            <person name="Labbe J."/>
            <person name="Martin F.M."/>
        </authorList>
    </citation>
    <scope>NUCLEOTIDE SEQUENCE</scope>
    <source>
        <strain evidence="1">HHB10654</strain>
    </source>
</reference>
<protein>
    <submittedName>
        <fullName evidence="1">Uncharacterized protein</fullName>
    </submittedName>
</protein>
<organism evidence="1 2">
    <name type="scientific">Artomyces pyxidatus</name>
    <dbReference type="NCBI Taxonomy" id="48021"/>
    <lineage>
        <taxon>Eukaryota</taxon>
        <taxon>Fungi</taxon>
        <taxon>Dikarya</taxon>
        <taxon>Basidiomycota</taxon>
        <taxon>Agaricomycotina</taxon>
        <taxon>Agaricomycetes</taxon>
        <taxon>Russulales</taxon>
        <taxon>Auriscalpiaceae</taxon>
        <taxon>Artomyces</taxon>
    </lineage>
</organism>
<name>A0ACB8SNC0_9AGAM</name>
<sequence length="219" mass="23976">MSRLSSVQLPPRPYTLARRQITSTSSLHDQQTVFKDPSHEGLFYHLVPPPTPLSETHPVFAVSLLETPPTHSTSSTILGWLPAETPGEEDTAGLNDFRENPRFRPLLHEAISSALADGADDIQINGAIQTGNGWMHIHDTRNVPALGRIGDPDDILGTVLVEDGKIQASTYSPMPSYRLCTSDGVTRLTEGLDQRLKSVLARTNEEERAAARRKGGEHV</sequence>
<reference evidence="1" key="1">
    <citation type="submission" date="2021-03" db="EMBL/GenBank/DDBJ databases">
        <authorList>
            <consortium name="DOE Joint Genome Institute"/>
            <person name="Ahrendt S."/>
            <person name="Looney B.P."/>
            <person name="Miyauchi S."/>
            <person name="Morin E."/>
            <person name="Drula E."/>
            <person name="Courty P.E."/>
            <person name="Chicoki N."/>
            <person name="Fauchery L."/>
            <person name="Kohler A."/>
            <person name="Kuo A."/>
            <person name="Labutti K."/>
            <person name="Pangilinan J."/>
            <person name="Lipzen A."/>
            <person name="Riley R."/>
            <person name="Andreopoulos W."/>
            <person name="He G."/>
            <person name="Johnson J."/>
            <person name="Barry K.W."/>
            <person name="Grigoriev I.V."/>
            <person name="Nagy L."/>
            <person name="Hibbett D."/>
            <person name="Henrissat B."/>
            <person name="Matheny P.B."/>
            <person name="Labbe J."/>
            <person name="Martin F."/>
        </authorList>
    </citation>
    <scope>NUCLEOTIDE SEQUENCE</scope>
    <source>
        <strain evidence="1">HHB10654</strain>
    </source>
</reference>
<proteinExistence type="predicted"/>
<evidence type="ECO:0000313" key="1">
    <source>
        <dbReference type="EMBL" id="KAI0057271.1"/>
    </source>
</evidence>
<keyword evidence="2" id="KW-1185">Reference proteome</keyword>